<protein>
    <submittedName>
        <fullName evidence="1">Uncharacterized protein</fullName>
    </submittedName>
</protein>
<dbReference type="EMBL" id="AZCX01000003">
    <property type="protein sequence ID" value="KRK48395.1"/>
    <property type="molecule type" value="Genomic_DNA"/>
</dbReference>
<reference evidence="1 2" key="1">
    <citation type="journal article" date="2015" name="Genome Announc.">
        <title>Expanding the biotechnology potential of lactobacilli through comparative genomics of 213 strains and associated genera.</title>
        <authorList>
            <person name="Sun Z."/>
            <person name="Harris H.M."/>
            <person name="McCann A."/>
            <person name="Guo C."/>
            <person name="Argimon S."/>
            <person name="Zhang W."/>
            <person name="Yang X."/>
            <person name="Jeffery I.B."/>
            <person name="Cooney J.C."/>
            <person name="Kagawa T.F."/>
            <person name="Liu W."/>
            <person name="Song Y."/>
            <person name="Salvetti E."/>
            <person name="Wrobel A."/>
            <person name="Rasinkangas P."/>
            <person name="Parkhill J."/>
            <person name="Rea M.C."/>
            <person name="O'Sullivan O."/>
            <person name="Ritari J."/>
            <person name="Douillard F.P."/>
            <person name="Paul Ross R."/>
            <person name="Yang R."/>
            <person name="Briner A.E."/>
            <person name="Felis G.E."/>
            <person name="de Vos W.M."/>
            <person name="Barrangou R."/>
            <person name="Klaenhammer T.R."/>
            <person name="Caufield P.W."/>
            <person name="Cui Y."/>
            <person name="Zhang H."/>
            <person name="O'Toole P.W."/>
        </authorList>
    </citation>
    <scope>NUCLEOTIDE SEQUENCE [LARGE SCALE GENOMIC DNA]</scope>
    <source>
        <strain evidence="1 2">JCM 15530</strain>
    </source>
</reference>
<proteinExistence type="predicted"/>
<comment type="caution">
    <text evidence="1">The sequence shown here is derived from an EMBL/GenBank/DDBJ whole genome shotgun (WGS) entry which is preliminary data.</text>
</comment>
<dbReference type="PATRIC" id="fig|1302272.5.peg.1514"/>
<evidence type="ECO:0000313" key="2">
    <source>
        <dbReference type="Proteomes" id="UP000050911"/>
    </source>
</evidence>
<accession>A0A0R1HPZ8</accession>
<gene>
    <name evidence="1" type="ORF">FC96_GL001497</name>
</gene>
<organism evidence="1 2">
    <name type="scientific">Secundilactobacillus kimchicus JCM 15530</name>
    <dbReference type="NCBI Taxonomy" id="1302272"/>
    <lineage>
        <taxon>Bacteria</taxon>
        <taxon>Bacillati</taxon>
        <taxon>Bacillota</taxon>
        <taxon>Bacilli</taxon>
        <taxon>Lactobacillales</taxon>
        <taxon>Lactobacillaceae</taxon>
        <taxon>Secundilactobacillus</taxon>
    </lineage>
</organism>
<keyword evidence="2" id="KW-1185">Reference proteome</keyword>
<name>A0A0R1HPZ8_9LACO</name>
<dbReference type="AlphaFoldDB" id="A0A0R1HPZ8"/>
<dbReference type="Proteomes" id="UP000050911">
    <property type="component" value="Unassembled WGS sequence"/>
</dbReference>
<evidence type="ECO:0000313" key="1">
    <source>
        <dbReference type="EMBL" id="KRK48395.1"/>
    </source>
</evidence>
<sequence length="59" mass="6646">MGYSWLNSSKITSFFINIKILMKNMCPAAVNQVLAGLGNGENTNIGLWMVDRWARLINE</sequence>